<feature type="coiled-coil region" evidence="1">
    <location>
        <begin position="38"/>
        <end position="103"/>
    </location>
</feature>
<dbReference type="Pfam" id="PF11932">
    <property type="entry name" value="DUF3450"/>
    <property type="match status" value="1"/>
</dbReference>
<dbReference type="PIRSF" id="PIRSF028069">
    <property type="entry name" value="UCP028069"/>
    <property type="match status" value="1"/>
</dbReference>
<reference evidence="2" key="1">
    <citation type="submission" date="2018-09" db="EMBL/GenBank/DDBJ databases">
        <title>Genome sequencing and analysis.</title>
        <authorList>
            <person name="Huang Y.-T."/>
        </authorList>
    </citation>
    <scope>NUCLEOTIDE SEQUENCE</scope>
    <source>
        <strain evidence="2">HIDE</strain>
    </source>
</reference>
<name>A0A7T8EF77_9GAMM</name>
<proteinExistence type="predicted"/>
<keyword evidence="1" id="KW-0175">Coiled coil</keyword>
<dbReference type="InterPro" id="IPR016866">
    <property type="entry name" value="UCP028069"/>
</dbReference>
<gene>
    <name evidence="2" type="ORF">D7032_19775</name>
</gene>
<protein>
    <submittedName>
        <fullName evidence="2">DUF3450 domain-containing protein</fullName>
    </submittedName>
</protein>
<accession>A0A7T8EF77</accession>
<dbReference type="RefSeq" id="WP_208142196.1">
    <property type="nucleotide sequence ID" value="NZ_CP032664.1"/>
</dbReference>
<dbReference type="EMBL" id="CP032664">
    <property type="protein sequence ID" value="QQO85299.1"/>
    <property type="molecule type" value="Genomic_DNA"/>
</dbReference>
<dbReference type="AlphaFoldDB" id="A0A7T8EF77"/>
<sequence>MFTKTAVSVLAAWVLQVAATPSDLNEIHRADRQGLKASQQAQQAIEKLDDEQQSLIQESRQLKHEIQLASHYQKQLQQQIGQLQSALEELGEQRRQLRQTRMQLAPMMDEMLLSLTQLVRADLPFQQQERQQRLDNLQLLLQSAELNQGEKLTRLLDAYQVELSYGYSVESWQGKLGDGRLVNFLRAGRLGYFFLTLDGKAGGRWQGDNWQALAPEQLGNVAAAIRVASGDGIPALLQLPLIAEAS</sequence>
<organism evidence="2">
    <name type="scientific">Shewanella algae</name>
    <dbReference type="NCBI Taxonomy" id="38313"/>
    <lineage>
        <taxon>Bacteria</taxon>
        <taxon>Pseudomonadati</taxon>
        <taxon>Pseudomonadota</taxon>
        <taxon>Gammaproteobacteria</taxon>
        <taxon>Alteromonadales</taxon>
        <taxon>Shewanellaceae</taxon>
        <taxon>Shewanella</taxon>
    </lineage>
</organism>
<evidence type="ECO:0000313" key="2">
    <source>
        <dbReference type="EMBL" id="QQO85299.1"/>
    </source>
</evidence>
<evidence type="ECO:0000256" key="1">
    <source>
        <dbReference type="SAM" id="Coils"/>
    </source>
</evidence>